<evidence type="ECO:0000259" key="8">
    <source>
        <dbReference type="Pfam" id="PF01490"/>
    </source>
</evidence>
<dbReference type="PANTHER" id="PTHR22950">
    <property type="entry name" value="AMINO ACID TRANSPORTER"/>
    <property type="match status" value="1"/>
</dbReference>
<dbReference type="VEuPathDB" id="FungiDB:BTJ68_09728"/>
<dbReference type="GO" id="GO:0015179">
    <property type="term" value="F:L-amino acid transmembrane transporter activity"/>
    <property type="evidence" value="ECO:0007669"/>
    <property type="project" value="TreeGrafter"/>
</dbReference>
<dbReference type="EMBL" id="QWIJ01000041">
    <property type="protein sequence ID" value="RMX89132.1"/>
    <property type="molecule type" value="Genomic_DNA"/>
</dbReference>
<evidence type="ECO:0000256" key="3">
    <source>
        <dbReference type="ARBA" id="ARBA00022692"/>
    </source>
</evidence>
<evidence type="ECO:0000256" key="7">
    <source>
        <dbReference type="SAM" id="Phobius"/>
    </source>
</evidence>
<protein>
    <recommendedName>
        <fullName evidence="8">Amino acid transporter transmembrane domain-containing protein</fullName>
    </recommendedName>
</protein>
<feature type="transmembrane region" description="Helical" evidence="7">
    <location>
        <begin position="127"/>
        <end position="149"/>
    </location>
</feature>
<feature type="transmembrane region" description="Helical" evidence="7">
    <location>
        <begin position="79"/>
        <end position="97"/>
    </location>
</feature>
<gene>
    <name evidence="10" type="ORF">D0868_00463</name>
    <name evidence="9" type="ORF">D0869_01096</name>
</gene>
<evidence type="ECO:0000256" key="5">
    <source>
        <dbReference type="ARBA" id="ARBA00023136"/>
    </source>
</evidence>
<evidence type="ECO:0000313" key="11">
    <source>
        <dbReference type="Proteomes" id="UP000281245"/>
    </source>
</evidence>
<sequence length="484" mass="52085">MTSKTDPEHNLSSLEAVPSAPGEVLNSSEESDAVFGAANAGGPQYRSVGWKRTVVLMMKTQIGLGVLAIPHTFDTLGMVPGVICLCVVAALNAWSNYRVGAFKLRHQDVYGIDDVGRIIFGRVGREILAVAFCLYEIFISGSAILSASIGLNAVSTHGSCTAIFVATMAIAAWIFASIRTLGKLSWLVWFGLSCVIVAGWFALFSSYMRRFQAHNTAVLIVTIAAGVQDRPALAPQTGPWVPDYKVISSPSFRDAIGSISSLIFAYAGTPTYFPIAAEMRDQKEFLKALVVAQTGTTLLYIVIGIVVYYYCGSYVASPALGSAGPLIKKIAYGIALPGLLVTAILIGHMPAKYVFIRLLRGTKHLNSNSITHWVTWLCCTSGSLIIAYIIASAIPDFGSLIALVGALLGTLMSYQPMGCMWLYDNWKEPRNLVWRLKAAFSVFMIVVGTFLMIAGTWASVLSIMDAYDQPTGGSWSCSDNSNST</sequence>
<proteinExistence type="inferred from homology"/>
<dbReference type="OrthoDB" id="40134at2759"/>
<dbReference type="Proteomes" id="UP000281245">
    <property type="component" value="Unassembled WGS sequence"/>
</dbReference>
<feature type="transmembrane region" description="Helical" evidence="7">
    <location>
        <begin position="370"/>
        <end position="391"/>
    </location>
</feature>
<keyword evidence="4 7" id="KW-1133">Transmembrane helix</keyword>
<evidence type="ECO:0000256" key="4">
    <source>
        <dbReference type="ARBA" id="ARBA00022989"/>
    </source>
</evidence>
<accession>A0A3M6XEB5</accession>
<feature type="transmembrane region" description="Helical" evidence="7">
    <location>
        <begin position="187"/>
        <end position="208"/>
    </location>
</feature>
<comment type="similarity">
    <text evidence="2">Belongs to the amino acid/polyamine transporter 2 family.</text>
</comment>
<evidence type="ECO:0000313" key="12">
    <source>
        <dbReference type="Proteomes" id="UP000282582"/>
    </source>
</evidence>
<feature type="transmembrane region" description="Helical" evidence="7">
    <location>
        <begin position="397"/>
        <end position="417"/>
    </location>
</feature>
<evidence type="ECO:0000313" key="9">
    <source>
        <dbReference type="EMBL" id="RMX89132.1"/>
    </source>
</evidence>
<dbReference type="InterPro" id="IPR013057">
    <property type="entry name" value="AA_transpt_TM"/>
</dbReference>
<dbReference type="AlphaFoldDB" id="A0A3M6XEB5"/>
<dbReference type="Pfam" id="PF01490">
    <property type="entry name" value="Aa_trans"/>
    <property type="match status" value="1"/>
</dbReference>
<organism evidence="9 11">
    <name type="scientific">Hortaea werneckii</name>
    <name type="common">Black yeast</name>
    <name type="synonym">Cladosporium werneckii</name>
    <dbReference type="NCBI Taxonomy" id="91943"/>
    <lineage>
        <taxon>Eukaryota</taxon>
        <taxon>Fungi</taxon>
        <taxon>Dikarya</taxon>
        <taxon>Ascomycota</taxon>
        <taxon>Pezizomycotina</taxon>
        <taxon>Dothideomycetes</taxon>
        <taxon>Dothideomycetidae</taxon>
        <taxon>Mycosphaerellales</taxon>
        <taxon>Teratosphaeriaceae</taxon>
        <taxon>Hortaea</taxon>
    </lineage>
</organism>
<keyword evidence="5 7" id="KW-0472">Membrane</keyword>
<feature type="transmembrane region" description="Helical" evidence="7">
    <location>
        <begin position="438"/>
        <end position="460"/>
    </location>
</feature>
<feature type="transmembrane region" description="Helical" evidence="7">
    <location>
        <begin position="330"/>
        <end position="349"/>
    </location>
</feature>
<comment type="caution">
    <text evidence="9">The sequence shown here is derived from an EMBL/GenBank/DDBJ whole genome shotgun (WGS) entry which is preliminary data.</text>
</comment>
<feature type="region of interest" description="Disordered" evidence="6">
    <location>
        <begin position="1"/>
        <end position="25"/>
    </location>
</feature>
<evidence type="ECO:0000256" key="2">
    <source>
        <dbReference type="ARBA" id="ARBA00008066"/>
    </source>
</evidence>
<name>A0A3M6XEB5_HORWE</name>
<keyword evidence="3 7" id="KW-0812">Transmembrane</keyword>
<evidence type="ECO:0000256" key="6">
    <source>
        <dbReference type="SAM" id="MobiDB-lite"/>
    </source>
</evidence>
<dbReference type="GO" id="GO:0016020">
    <property type="term" value="C:membrane"/>
    <property type="evidence" value="ECO:0007669"/>
    <property type="project" value="UniProtKB-SubCell"/>
</dbReference>
<feature type="transmembrane region" description="Helical" evidence="7">
    <location>
        <begin position="285"/>
        <end position="310"/>
    </location>
</feature>
<comment type="subcellular location">
    <subcellularLocation>
        <location evidence="1">Membrane</location>
        <topology evidence="1">Multi-pass membrane protein</topology>
    </subcellularLocation>
</comment>
<feature type="transmembrane region" description="Helical" evidence="7">
    <location>
        <begin position="155"/>
        <end position="175"/>
    </location>
</feature>
<feature type="domain" description="Amino acid transporter transmembrane" evidence="8">
    <location>
        <begin position="48"/>
        <end position="460"/>
    </location>
</feature>
<dbReference type="Proteomes" id="UP000282582">
    <property type="component" value="Unassembled WGS sequence"/>
</dbReference>
<reference evidence="11 12" key="1">
    <citation type="journal article" date="2018" name="BMC Genomics">
        <title>Genomic evidence for intraspecific hybridization in a clonal and extremely halotolerant yeast.</title>
        <authorList>
            <person name="Gostincar C."/>
            <person name="Stajich J.E."/>
            <person name="Zupancic J."/>
            <person name="Zalar P."/>
            <person name="Gunde-Cimerman N."/>
        </authorList>
    </citation>
    <scope>NUCLEOTIDE SEQUENCE [LARGE SCALE GENOMIC DNA]</scope>
    <source>
        <strain evidence="10 12">EXF-6654</strain>
        <strain evidence="9 11">EXF-6656</strain>
    </source>
</reference>
<dbReference type="EMBL" id="QWIK01000016">
    <property type="protein sequence ID" value="RMY16168.1"/>
    <property type="molecule type" value="Genomic_DNA"/>
</dbReference>
<evidence type="ECO:0000256" key="1">
    <source>
        <dbReference type="ARBA" id="ARBA00004141"/>
    </source>
</evidence>
<dbReference type="PANTHER" id="PTHR22950:SF683">
    <property type="entry name" value="AMINO ACID TRANSPORTER (EUROFUNG)"/>
    <property type="match status" value="1"/>
</dbReference>
<evidence type="ECO:0000313" key="10">
    <source>
        <dbReference type="EMBL" id="RMY16168.1"/>
    </source>
</evidence>
<feature type="transmembrane region" description="Helical" evidence="7">
    <location>
        <begin position="255"/>
        <end position="273"/>
    </location>
</feature>